<organism evidence="5">
    <name type="scientific">marine sediment metagenome</name>
    <dbReference type="NCBI Taxonomy" id="412755"/>
    <lineage>
        <taxon>unclassified sequences</taxon>
        <taxon>metagenomes</taxon>
        <taxon>ecological metagenomes</taxon>
    </lineage>
</organism>
<dbReference type="InterPro" id="IPR024087">
    <property type="entry name" value="Creatininase-like_sf"/>
</dbReference>
<dbReference type="Gene3D" id="3.40.50.10310">
    <property type="entry name" value="Creatininase"/>
    <property type="match status" value="1"/>
</dbReference>
<dbReference type="EMBL" id="BART01005179">
    <property type="protein sequence ID" value="GAG62171.1"/>
    <property type="molecule type" value="Genomic_DNA"/>
</dbReference>
<dbReference type="SUPFAM" id="SSF102215">
    <property type="entry name" value="Creatininase"/>
    <property type="match status" value="1"/>
</dbReference>
<accession>X1AQK4</accession>
<evidence type="ECO:0000313" key="5">
    <source>
        <dbReference type="EMBL" id="GAG62171.1"/>
    </source>
</evidence>
<dbReference type="GO" id="GO:0046872">
    <property type="term" value="F:metal ion binding"/>
    <property type="evidence" value="ECO:0007669"/>
    <property type="project" value="UniProtKB-KW"/>
</dbReference>
<sequence length="254" mass="28830">YDLEEYAKKEDAVAIVPVGCLEAHGPHLPLGTDILAVEKIALLAAEREEVVVLPPLPYAWTSVHTGYSGAINMKAEVLLTFWGNIFDEIARNGFKKIILLNGHGGNKGILWVFIREFALKNKDYTIYYHNYFSSKEVDNLITKLRMDSMEHADEVETSIMLYLYPELCQMDKVPKTRIEKTKDFDVKPAIVGFEWATNWTKWHNATGAPYKATAEKGEKLVELFVKILIELIKKVKADDKVLDAKKKFHQDASG</sequence>
<evidence type="ECO:0000256" key="2">
    <source>
        <dbReference type="ARBA" id="ARBA00022723"/>
    </source>
</evidence>
<reference evidence="5" key="1">
    <citation type="journal article" date="2014" name="Front. Microbiol.">
        <title>High frequency of phylogenetically diverse reductive dehalogenase-homologous genes in deep subseafloor sedimentary metagenomes.</title>
        <authorList>
            <person name="Kawai M."/>
            <person name="Futagami T."/>
            <person name="Toyoda A."/>
            <person name="Takaki Y."/>
            <person name="Nishi S."/>
            <person name="Hori S."/>
            <person name="Arai W."/>
            <person name="Tsubouchi T."/>
            <person name="Morono Y."/>
            <person name="Uchiyama I."/>
            <person name="Ito T."/>
            <person name="Fujiyama A."/>
            <person name="Inagaki F."/>
            <person name="Takami H."/>
        </authorList>
    </citation>
    <scope>NUCLEOTIDE SEQUENCE</scope>
    <source>
        <strain evidence="5">Expedition CK06-06</strain>
    </source>
</reference>
<proteinExistence type="predicted"/>
<protein>
    <recommendedName>
        <fullName evidence="6">Creatininase family protein</fullName>
    </recommendedName>
</protein>
<comment type="caution">
    <text evidence="5">The sequence shown here is derived from an EMBL/GenBank/DDBJ whole genome shotgun (WGS) entry which is preliminary data.</text>
</comment>
<evidence type="ECO:0000256" key="4">
    <source>
        <dbReference type="ARBA" id="ARBA00022833"/>
    </source>
</evidence>
<dbReference type="PANTHER" id="PTHR35005:SF1">
    <property type="entry name" value="2-AMINO-5-FORMYLAMINO-6-RIBOSYLAMINOPYRIMIDIN-4(3H)-ONE 5'-MONOPHOSPHATE DEFORMYLASE"/>
    <property type="match status" value="1"/>
</dbReference>
<dbReference type="PANTHER" id="PTHR35005">
    <property type="entry name" value="3-DEHYDRO-SCYLLO-INOSOSE HYDROLASE"/>
    <property type="match status" value="1"/>
</dbReference>
<dbReference type="GO" id="GO:0016811">
    <property type="term" value="F:hydrolase activity, acting on carbon-nitrogen (but not peptide) bonds, in linear amides"/>
    <property type="evidence" value="ECO:0007669"/>
    <property type="project" value="TreeGrafter"/>
</dbReference>
<keyword evidence="2" id="KW-0479">Metal-binding</keyword>
<evidence type="ECO:0000256" key="1">
    <source>
        <dbReference type="ARBA" id="ARBA00001947"/>
    </source>
</evidence>
<feature type="non-terminal residue" evidence="5">
    <location>
        <position position="1"/>
    </location>
</feature>
<name>X1AQK4_9ZZZZ</name>
<keyword evidence="3" id="KW-0378">Hydrolase</keyword>
<dbReference type="Pfam" id="PF02633">
    <property type="entry name" value="Creatininase"/>
    <property type="match status" value="1"/>
</dbReference>
<dbReference type="GO" id="GO:0009231">
    <property type="term" value="P:riboflavin biosynthetic process"/>
    <property type="evidence" value="ECO:0007669"/>
    <property type="project" value="TreeGrafter"/>
</dbReference>
<keyword evidence="4" id="KW-0862">Zinc</keyword>
<dbReference type="InterPro" id="IPR003785">
    <property type="entry name" value="Creatininase/forma_Hydrolase"/>
</dbReference>
<evidence type="ECO:0008006" key="6">
    <source>
        <dbReference type="Google" id="ProtNLM"/>
    </source>
</evidence>
<gene>
    <name evidence="5" type="ORF">S01H4_12279</name>
</gene>
<dbReference type="AlphaFoldDB" id="X1AQK4"/>
<comment type="cofactor">
    <cofactor evidence="1">
        <name>Zn(2+)</name>
        <dbReference type="ChEBI" id="CHEBI:29105"/>
    </cofactor>
</comment>
<evidence type="ECO:0000256" key="3">
    <source>
        <dbReference type="ARBA" id="ARBA00022801"/>
    </source>
</evidence>